<evidence type="ECO:0000259" key="1">
    <source>
        <dbReference type="PROSITE" id="PS51186"/>
    </source>
</evidence>
<keyword evidence="3" id="KW-1185">Reference proteome</keyword>
<reference evidence="2 3" key="1">
    <citation type="submission" date="2024-03" db="EMBL/GenBank/DDBJ databases">
        <title>Bacilli Hybrid Assemblies.</title>
        <authorList>
            <person name="Kovac J."/>
        </authorList>
    </citation>
    <scope>NUCLEOTIDE SEQUENCE [LARGE SCALE GENOMIC DNA]</scope>
    <source>
        <strain evidence="2 3">FSL R7-0666</strain>
    </source>
</reference>
<organism evidence="2 3">
    <name type="scientific">Alkalicoccobacillus gibsonii</name>
    <dbReference type="NCBI Taxonomy" id="79881"/>
    <lineage>
        <taxon>Bacteria</taxon>
        <taxon>Bacillati</taxon>
        <taxon>Bacillota</taxon>
        <taxon>Bacilli</taxon>
        <taxon>Bacillales</taxon>
        <taxon>Bacillaceae</taxon>
        <taxon>Alkalicoccobacillus</taxon>
    </lineage>
</organism>
<dbReference type="InterPro" id="IPR050276">
    <property type="entry name" value="MshD_Acetyltransferase"/>
</dbReference>
<dbReference type="RefSeq" id="WP_343129448.1">
    <property type="nucleotide sequence ID" value="NZ_JBCITK010000001.1"/>
</dbReference>
<dbReference type="PROSITE" id="PS51186">
    <property type="entry name" value="GNAT"/>
    <property type="match status" value="1"/>
</dbReference>
<dbReference type="PANTHER" id="PTHR43617">
    <property type="entry name" value="L-AMINO ACID N-ACETYLTRANSFERASE"/>
    <property type="match status" value="1"/>
</dbReference>
<feature type="domain" description="N-acetyltransferase" evidence="1">
    <location>
        <begin position="19"/>
        <end position="172"/>
    </location>
</feature>
<accession>A0ABU9VFC9</accession>
<comment type="caution">
    <text evidence="2">The sequence shown here is derived from an EMBL/GenBank/DDBJ whole genome shotgun (WGS) entry which is preliminary data.</text>
</comment>
<name>A0ABU9VFC9_9BACI</name>
<dbReference type="Pfam" id="PF00583">
    <property type="entry name" value="Acetyltransf_1"/>
    <property type="match status" value="1"/>
</dbReference>
<dbReference type="EMBL" id="JBCITK010000001">
    <property type="protein sequence ID" value="MEN0642317.1"/>
    <property type="molecule type" value="Genomic_DNA"/>
</dbReference>
<dbReference type="PANTHER" id="PTHR43617:SF33">
    <property type="entry name" value="SPORE COAT POLYSACCHARIDE BIOSYNTHESIS PROTEIN SPSD"/>
    <property type="match status" value="1"/>
</dbReference>
<protein>
    <submittedName>
        <fullName evidence="2">GNAT family N-acetyltransferase</fullName>
    </submittedName>
</protein>
<dbReference type="InterPro" id="IPR016181">
    <property type="entry name" value="Acyl_CoA_acyltransferase"/>
</dbReference>
<proteinExistence type="predicted"/>
<dbReference type="Gene3D" id="3.40.630.30">
    <property type="match status" value="1"/>
</dbReference>
<dbReference type="CDD" id="cd04301">
    <property type="entry name" value="NAT_SF"/>
    <property type="match status" value="1"/>
</dbReference>
<dbReference type="SUPFAM" id="SSF55729">
    <property type="entry name" value="Acyl-CoA N-acyltransferases (Nat)"/>
    <property type="match status" value="1"/>
</dbReference>
<evidence type="ECO:0000313" key="2">
    <source>
        <dbReference type="EMBL" id="MEN0642317.1"/>
    </source>
</evidence>
<evidence type="ECO:0000313" key="3">
    <source>
        <dbReference type="Proteomes" id="UP001418796"/>
    </source>
</evidence>
<gene>
    <name evidence="2" type="ORF">MKY91_03960</name>
</gene>
<dbReference type="InterPro" id="IPR000182">
    <property type="entry name" value="GNAT_dom"/>
</dbReference>
<sequence>MIKRIEKCYLKDIELLQKVSIETFNDTFKDQNTAENMEAYLLKAYNLKKLEEELKITSSEFYFIYVNDNIAGYLKVNVDDAQSEQMGSEYFEVERIYIRKDYQNKGLGKDLFEKVLSLAIVHGKKRIWLGVWEENKKAIKFYEKLGFTQTGAHSFYMGDDEQTDLIMTKVLN</sequence>
<dbReference type="Proteomes" id="UP001418796">
    <property type="component" value="Unassembled WGS sequence"/>
</dbReference>